<proteinExistence type="predicted"/>
<reference evidence="1 2" key="1">
    <citation type="journal article" date="2016" name="Mol. Biol. Evol.">
        <title>Comparative Genomics of Early-Diverging Mushroom-Forming Fungi Provides Insights into the Origins of Lignocellulose Decay Capabilities.</title>
        <authorList>
            <person name="Nagy L.G."/>
            <person name="Riley R."/>
            <person name="Tritt A."/>
            <person name="Adam C."/>
            <person name="Daum C."/>
            <person name="Floudas D."/>
            <person name="Sun H."/>
            <person name="Yadav J.S."/>
            <person name="Pangilinan J."/>
            <person name="Larsson K.H."/>
            <person name="Matsuura K."/>
            <person name="Barry K."/>
            <person name="Labutti K."/>
            <person name="Kuo R."/>
            <person name="Ohm R.A."/>
            <person name="Bhattacharya S.S."/>
            <person name="Shirouzu T."/>
            <person name="Yoshinaga Y."/>
            <person name="Martin F.M."/>
            <person name="Grigoriev I.V."/>
            <person name="Hibbett D.S."/>
        </authorList>
    </citation>
    <scope>NUCLEOTIDE SEQUENCE [LARGE SCALE GENOMIC DNA]</scope>
    <source>
        <strain evidence="1 2">HHB9708</strain>
    </source>
</reference>
<organism evidence="1 2">
    <name type="scientific">Sistotremastrum niveocremeum HHB9708</name>
    <dbReference type="NCBI Taxonomy" id="1314777"/>
    <lineage>
        <taxon>Eukaryota</taxon>
        <taxon>Fungi</taxon>
        <taxon>Dikarya</taxon>
        <taxon>Basidiomycota</taxon>
        <taxon>Agaricomycotina</taxon>
        <taxon>Agaricomycetes</taxon>
        <taxon>Sistotremastrales</taxon>
        <taxon>Sistotremastraceae</taxon>
        <taxon>Sertulicium</taxon>
        <taxon>Sertulicium niveocremeum</taxon>
    </lineage>
</organism>
<dbReference type="AlphaFoldDB" id="A0A164TZG8"/>
<dbReference type="Proteomes" id="UP000076722">
    <property type="component" value="Unassembled WGS sequence"/>
</dbReference>
<keyword evidence="2" id="KW-1185">Reference proteome</keyword>
<dbReference type="EMBL" id="KV419409">
    <property type="protein sequence ID" value="KZS92776.1"/>
    <property type="molecule type" value="Genomic_DNA"/>
</dbReference>
<protein>
    <submittedName>
        <fullName evidence="1">Uncharacterized protein</fullName>
    </submittedName>
</protein>
<evidence type="ECO:0000313" key="2">
    <source>
        <dbReference type="Proteomes" id="UP000076722"/>
    </source>
</evidence>
<gene>
    <name evidence="1" type="ORF">SISNIDRAFT_466649</name>
</gene>
<sequence length="173" mass="19058">MVVPESSASASEAKFLGPRLKKLEWGNEGEISGHSRIQSWPLRREIHPKTCDVPFIMGGTIFEEIAVQGEMVRQRPLDRAITKDLWETETVGVVCASSSPDGPHILVDFEAIKRSVYSSDSLPSVPIRESRVNRLAVEAKEPQNSRAVLGSPASQFKPRARPFPLPPLALGFT</sequence>
<name>A0A164TZG8_9AGAM</name>
<accession>A0A164TZG8</accession>
<evidence type="ECO:0000313" key="1">
    <source>
        <dbReference type="EMBL" id="KZS92776.1"/>
    </source>
</evidence>